<dbReference type="SUPFAM" id="SSF52402">
    <property type="entry name" value="Adenine nucleotide alpha hydrolases-like"/>
    <property type="match status" value="1"/>
</dbReference>
<sequence length="326" mass="36015">MAVTDKDCEYVADERSIEPGTYDITEYVPAKQGILDYLRTRLEAVLERWPGRPVLMLSGGVDSILIAAVLAQLRTDVLAVSFSQDSSPQAAEETRVAREVAHALGFEHHVVAPRGEALESLLKETVERLDSAEPWEVLSGAILVAVDKLRQEHGADGALITGAGADALFLGGKDIDETAEDYLSQWDAQVRQGIEANFTRERFIPDFYERLIAQPERHIQVWQTHEAVDLALRIHPRVTRGADLGQDKGLFRRIAADLGINPALVQTTKNPMQVSSGGLEAIVTLAREQLARRAGEKTYSDPLDEPLEFTVARLFLAQLERQTLGE</sequence>
<dbReference type="InterPro" id="IPR001962">
    <property type="entry name" value="Asn_synthase"/>
</dbReference>
<dbReference type="Proteomes" id="UP000028780">
    <property type="component" value="Chromosome"/>
</dbReference>
<dbReference type="Pfam" id="PF00733">
    <property type="entry name" value="Asn_synthase"/>
    <property type="match status" value="1"/>
</dbReference>
<dbReference type="HOGENOM" id="CLU_851823_0_0_11"/>
<name>A0A076NJV4_9CORY</name>
<evidence type="ECO:0000259" key="1">
    <source>
        <dbReference type="Pfam" id="PF00733"/>
    </source>
</evidence>
<reference evidence="2 4" key="1">
    <citation type="submission" date="2014-08" db="EMBL/GenBank/DDBJ databases">
        <title>Complete genome sequence of Corynebacterium imitans DSM 44264, isolated from a five-month-old boy with suspected pharyngeal diphtheria.</title>
        <authorList>
            <person name="Mollmann S."/>
            <person name="Albersmeier A."/>
            <person name="Ruckert C."/>
            <person name="Tauch A."/>
        </authorList>
    </citation>
    <scope>NUCLEOTIDE SEQUENCE [LARGE SCALE GENOMIC DNA]</scope>
    <source>
        <strain evidence="2 4">DSM 44264</strain>
    </source>
</reference>
<gene>
    <name evidence="2" type="ORF">CIMIT_07100</name>
    <name evidence="3" type="ORF">SAMEA4535761_01480</name>
</gene>
<proteinExistence type="predicted"/>
<dbReference type="GO" id="GO:0004066">
    <property type="term" value="F:asparagine synthase (glutamine-hydrolyzing) activity"/>
    <property type="evidence" value="ECO:0007669"/>
    <property type="project" value="InterPro"/>
</dbReference>
<protein>
    <submittedName>
        <fullName evidence="3">Asparagine synthase (Glutamine-hydrolyzing)</fullName>
    </submittedName>
</protein>
<dbReference type="OrthoDB" id="4531922at2"/>
<dbReference type="KEGG" id="cii:CIMIT_07100"/>
<accession>A0A076NJV4</accession>
<evidence type="ECO:0000313" key="3">
    <source>
        <dbReference type="EMBL" id="SNV74090.1"/>
    </source>
</evidence>
<dbReference type="GO" id="GO:0006529">
    <property type="term" value="P:asparagine biosynthetic process"/>
    <property type="evidence" value="ECO:0007669"/>
    <property type="project" value="InterPro"/>
</dbReference>
<dbReference type="STRING" id="156978.CIMIT_07100"/>
<dbReference type="EMBL" id="CP009211">
    <property type="protein sequence ID" value="AIJ33693.1"/>
    <property type="molecule type" value="Genomic_DNA"/>
</dbReference>
<dbReference type="InterPro" id="IPR014729">
    <property type="entry name" value="Rossmann-like_a/b/a_fold"/>
</dbReference>
<dbReference type="Proteomes" id="UP000215374">
    <property type="component" value="Chromosome 1"/>
</dbReference>
<dbReference type="RefSeq" id="WP_038590922.1">
    <property type="nucleotide sequence ID" value="NZ_CP009211.1"/>
</dbReference>
<dbReference type="eggNOG" id="COG0367">
    <property type="taxonomic scope" value="Bacteria"/>
</dbReference>
<reference evidence="3 5" key="2">
    <citation type="submission" date="2017-06" db="EMBL/GenBank/DDBJ databases">
        <authorList>
            <consortium name="Pathogen Informatics"/>
        </authorList>
    </citation>
    <scope>NUCLEOTIDE SEQUENCE [LARGE SCALE GENOMIC DNA]</scope>
    <source>
        <strain evidence="3 5">NCTC13015</strain>
    </source>
</reference>
<evidence type="ECO:0000313" key="5">
    <source>
        <dbReference type="Proteomes" id="UP000215374"/>
    </source>
</evidence>
<dbReference type="AlphaFoldDB" id="A0A076NJV4"/>
<dbReference type="CDD" id="cd01991">
    <property type="entry name" value="Asn_synthase_B_C"/>
    <property type="match status" value="1"/>
</dbReference>
<organism evidence="2 4">
    <name type="scientific">Corynebacterium imitans</name>
    <dbReference type="NCBI Taxonomy" id="156978"/>
    <lineage>
        <taxon>Bacteria</taxon>
        <taxon>Bacillati</taxon>
        <taxon>Actinomycetota</taxon>
        <taxon>Actinomycetes</taxon>
        <taxon>Mycobacteriales</taxon>
        <taxon>Corynebacteriaceae</taxon>
        <taxon>Corynebacterium</taxon>
    </lineage>
</organism>
<keyword evidence="4" id="KW-1185">Reference proteome</keyword>
<evidence type="ECO:0000313" key="2">
    <source>
        <dbReference type="EMBL" id="AIJ33693.1"/>
    </source>
</evidence>
<dbReference type="Gene3D" id="3.40.50.620">
    <property type="entry name" value="HUPs"/>
    <property type="match status" value="1"/>
</dbReference>
<dbReference type="EMBL" id="LT906467">
    <property type="protein sequence ID" value="SNV74090.1"/>
    <property type="molecule type" value="Genomic_DNA"/>
</dbReference>
<feature type="domain" description="Asparagine synthetase" evidence="1">
    <location>
        <begin position="55"/>
        <end position="177"/>
    </location>
</feature>
<evidence type="ECO:0000313" key="4">
    <source>
        <dbReference type="Proteomes" id="UP000028780"/>
    </source>
</evidence>